<dbReference type="Proteomes" id="UP001434883">
    <property type="component" value="Unassembled WGS sequence"/>
</dbReference>
<evidence type="ECO:0000313" key="3">
    <source>
        <dbReference type="Proteomes" id="UP001434883"/>
    </source>
</evidence>
<evidence type="ECO:0000313" key="2">
    <source>
        <dbReference type="EMBL" id="MEQ2216780.1"/>
    </source>
</evidence>
<accession>A0ABV0S891</accession>
<keyword evidence="1" id="KW-0732">Signal</keyword>
<evidence type="ECO:0008006" key="4">
    <source>
        <dbReference type="Google" id="ProtNLM"/>
    </source>
</evidence>
<evidence type="ECO:0000256" key="1">
    <source>
        <dbReference type="SAM" id="SignalP"/>
    </source>
</evidence>
<dbReference type="EMBL" id="JAHRIN010072137">
    <property type="protein sequence ID" value="MEQ2216780.1"/>
    <property type="molecule type" value="Genomic_DNA"/>
</dbReference>
<name>A0ABV0S891_9TELE</name>
<sequence>MLLVPLVFFIRTRCTVSITCGSLSASEGQVQAVRLFPSPHSFGCRELPGFFSNLLSVLCCPFTVFVRRFLRSNGQWREVFIIHQREPGGVGTGGIIMAGIDESIGSSASIFRPCRLPRTFPLSTGS</sequence>
<feature type="signal peptide" evidence="1">
    <location>
        <begin position="1"/>
        <end position="17"/>
    </location>
</feature>
<organism evidence="2 3">
    <name type="scientific">Xenoophorus captivus</name>
    <dbReference type="NCBI Taxonomy" id="1517983"/>
    <lineage>
        <taxon>Eukaryota</taxon>
        <taxon>Metazoa</taxon>
        <taxon>Chordata</taxon>
        <taxon>Craniata</taxon>
        <taxon>Vertebrata</taxon>
        <taxon>Euteleostomi</taxon>
        <taxon>Actinopterygii</taxon>
        <taxon>Neopterygii</taxon>
        <taxon>Teleostei</taxon>
        <taxon>Neoteleostei</taxon>
        <taxon>Acanthomorphata</taxon>
        <taxon>Ovalentaria</taxon>
        <taxon>Atherinomorphae</taxon>
        <taxon>Cyprinodontiformes</taxon>
        <taxon>Goodeidae</taxon>
        <taxon>Xenoophorus</taxon>
    </lineage>
</organism>
<feature type="chain" id="PRO_5046513811" description="Secreted protein" evidence="1">
    <location>
        <begin position="18"/>
        <end position="126"/>
    </location>
</feature>
<reference evidence="2 3" key="1">
    <citation type="submission" date="2021-06" db="EMBL/GenBank/DDBJ databases">
        <authorList>
            <person name="Palmer J.M."/>
        </authorList>
    </citation>
    <scope>NUCLEOTIDE SEQUENCE [LARGE SCALE GENOMIC DNA]</scope>
    <source>
        <strain evidence="2 3">XC_2019</strain>
        <tissue evidence="2">Muscle</tissue>
    </source>
</reference>
<comment type="caution">
    <text evidence="2">The sequence shown here is derived from an EMBL/GenBank/DDBJ whole genome shotgun (WGS) entry which is preliminary data.</text>
</comment>
<protein>
    <recommendedName>
        <fullName evidence="4">Secreted protein</fullName>
    </recommendedName>
</protein>
<gene>
    <name evidence="2" type="ORF">XENOCAPTIV_022172</name>
</gene>
<keyword evidence="3" id="KW-1185">Reference proteome</keyword>
<proteinExistence type="predicted"/>